<accession>A0A1V3G7D4</accession>
<sequence length="60" mass="7080">MRVRGDLCAFEEIYARSGRFMRVRGDLCAFGKGLCALRKIYVRSGKFMRARERFMLLEKI</sequence>
<proteinExistence type="predicted"/>
<protein>
    <submittedName>
        <fullName evidence="1">Uncharacterized protein</fullName>
    </submittedName>
</protein>
<name>A0A1V3G7D4_9BACL</name>
<comment type="caution">
    <text evidence="1">The sequence shown here is derived from an EMBL/GenBank/DDBJ whole genome shotgun (WGS) entry which is preliminary data.</text>
</comment>
<evidence type="ECO:0000313" key="1">
    <source>
        <dbReference type="EMBL" id="OOE12197.1"/>
    </source>
</evidence>
<dbReference type="EMBL" id="MQMF01000002">
    <property type="protein sequence ID" value="OOE12197.1"/>
    <property type="molecule type" value="Genomic_DNA"/>
</dbReference>
<dbReference type="AlphaFoldDB" id="A0A1V3G7D4"/>
<reference evidence="1 2" key="1">
    <citation type="submission" date="2016-11" db="EMBL/GenBank/DDBJ databases">
        <authorList>
            <person name="Jaros S."/>
            <person name="Januszkiewicz K."/>
            <person name="Wedrychowicz H."/>
        </authorList>
    </citation>
    <scope>NUCLEOTIDE SEQUENCE [LARGE SCALE GENOMIC DNA]</scope>
    <source>
        <strain evidence="1 2">Con a/3</strain>
    </source>
</reference>
<dbReference type="Proteomes" id="UP000188597">
    <property type="component" value="Unassembled WGS sequence"/>
</dbReference>
<gene>
    <name evidence="1" type="ORF">UN64_08760</name>
</gene>
<organism evidence="1 2">
    <name type="scientific">Fictibacillus arsenicus</name>
    <dbReference type="NCBI Taxonomy" id="255247"/>
    <lineage>
        <taxon>Bacteria</taxon>
        <taxon>Bacillati</taxon>
        <taxon>Bacillota</taxon>
        <taxon>Bacilli</taxon>
        <taxon>Bacillales</taxon>
        <taxon>Fictibacillaceae</taxon>
        <taxon>Fictibacillus</taxon>
    </lineage>
</organism>
<evidence type="ECO:0000313" key="2">
    <source>
        <dbReference type="Proteomes" id="UP000188597"/>
    </source>
</evidence>